<dbReference type="EMBL" id="WIXP02000001">
    <property type="protein sequence ID" value="KAF6216849.1"/>
    <property type="molecule type" value="Genomic_DNA"/>
</dbReference>
<organism evidence="1 2">
    <name type="scientific">Apolygus lucorum</name>
    <name type="common">Small green plant bug</name>
    <name type="synonym">Lygocoris lucorum</name>
    <dbReference type="NCBI Taxonomy" id="248454"/>
    <lineage>
        <taxon>Eukaryota</taxon>
        <taxon>Metazoa</taxon>
        <taxon>Ecdysozoa</taxon>
        <taxon>Arthropoda</taxon>
        <taxon>Hexapoda</taxon>
        <taxon>Insecta</taxon>
        <taxon>Pterygota</taxon>
        <taxon>Neoptera</taxon>
        <taxon>Paraneoptera</taxon>
        <taxon>Hemiptera</taxon>
        <taxon>Heteroptera</taxon>
        <taxon>Panheteroptera</taxon>
        <taxon>Cimicomorpha</taxon>
        <taxon>Miridae</taxon>
        <taxon>Mirini</taxon>
        <taxon>Apolygus</taxon>
    </lineage>
</organism>
<reference evidence="1" key="1">
    <citation type="journal article" date="2021" name="Mol. Ecol. Resour.">
        <title>Apolygus lucorum genome provides insights into omnivorousness and mesophyll feeding.</title>
        <authorList>
            <person name="Liu Y."/>
            <person name="Liu H."/>
            <person name="Wang H."/>
            <person name="Huang T."/>
            <person name="Liu B."/>
            <person name="Yang B."/>
            <person name="Yin L."/>
            <person name="Li B."/>
            <person name="Zhang Y."/>
            <person name="Zhang S."/>
            <person name="Jiang F."/>
            <person name="Zhang X."/>
            <person name="Ren Y."/>
            <person name="Wang B."/>
            <person name="Wang S."/>
            <person name="Lu Y."/>
            <person name="Wu K."/>
            <person name="Fan W."/>
            <person name="Wang G."/>
        </authorList>
    </citation>
    <scope>NUCLEOTIDE SEQUENCE</scope>
    <source>
        <strain evidence="1">12Hb</strain>
    </source>
</reference>
<comment type="caution">
    <text evidence="1">The sequence shown here is derived from an EMBL/GenBank/DDBJ whole genome shotgun (WGS) entry which is preliminary data.</text>
</comment>
<protein>
    <submittedName>
        <fullName evidence="1">Uncharacterized protein</fullName>
    </submittedName>
</protein>
<dbReference type="AlphaFoldDB" id="A0A8S9Y7Z5"/>
<name>A0A8S9Y7Z5_APOLU</name>
<evidence type="ECO:0000313" key="1">
    <source>
        <dbReference type="EMBL" id="KAF6216849.1"/>
    </source>
</evidence>
<keyword evidence="2" id="KW-1185">Reference proteome</keyword>
<dbReference type="Proteomes" id="UP000466442">
    <property type="component" value="Linkage Group LG1"/>
</dbReference>
<accession>A0A8S9Y7Z5</accession>
<gene>
    <name evidence="1" type="ORF">GE061_001199</name>
</gene>
<proteinExistence type="predicted"/>
<sequence length="182" mass="21010">MRSTELEAMIGSFKFVFESSSKSYPQTYLIFKLAYKLALDGLKCLIITKPIARSSFGKILNERQWLSPDVLELIQFRQFKSATCLIDWCHCFLNGQAMPHAILLNGFEDFCDVTEFLAYYLCACLIDTAKHLTKCLSEKNINFHLILAFKSSTYNNRPAFFDMFRNILSAEEVVKQFNVNTH</sequence>
<evidence type="ECO:0000313" key="2">
    <source>
        <dbReference type="Proteomes" id="UP000466442"/>
    </source>
</evidence>